<keyword evidence="2" id="KW-1185">Reference proteome</keyword>
<evidence type="ECO:0008006" key="3">
    <source>
        <dbReference type="Google" id="ProtNLM"/>
    </source>
</evidence>
<dbReference type="OrthoDB" id="4026135at2759"/>
<protein>
    <recommendedName>
        <fullName evidence="3">F-box domain-containing protein</fullName>
    </recommendedName>
</protein>
<name>A0A9P8AJI5_9ASCO</name>
<dbReference type="GeneID" id="66116617"/>
<comment type="caution">
    <text evidence="1">The sequence shown here is derived from an EMBL/GenBank/DDBJ whole genome shotgun (WGS) entry which is preliminary data.</text>
</comment>
<organism evidence="1 2">
    <name type="scientific">Scheffersomyces spartinae</name>
    <dbReference type="NCBI Taxonomy" id="45513"/>
    <lineage>
        <taxon>Eukaryota</taxon>
        <taxon>Fungi</taxon>
        <taxon>Dikarya</taxon>
        <taxon>Ascomycota</taxon>
        <taxon>Saccharomycotina</taxon>
        <taxon>Pichiomycetes</taxon>
        <taxon>Debaryomycetaceae</taxon>
        <taxon>Scheffersomyces</taxon>
    </lineage>
</organism>
<evidence type="ECO:0000313" key="1">
    <source>
        <dbReference type="EMBL" id="KAG7195480.1"/>
    </source>
</evidence>
<dbReference type="Proteomes" id="UP000790833">
    <property type="component" value="Unassembled WGS sequence"/>
</dbReference>
<gene>
    <name evidence="1" type="ORF">KQ657_003243</name>
</gene>
<reference evidence="1" key="1">
    <citation type="submission" date="2021-03" db="EMBL/GenBank/DDBJ databases">
        <authorList>
            <person name="Palmer J.M."/>
        </authorList>
    </citation>
    <scope>NUCLEOTIDE SEQUENCE</scope>
    <source>
        <strain evidence="1">ARV_011</strain>
    </source>
</reference>
<sequence length="555" mass="63499">MKSTIFLDTCSEVLDRIVFHLIQESPEHRSHNVPEHCMISDAEKYPRLAYRDLLNLSLTCKLMRRLLGPRLFGHVSTVRRYECCGPYNSSGLSFMDMASPNLSIEELETTSSYLTDRVRALLAKRSSISFNNYVECLEADTVFVALTPISHLFPKLRGLRLIEFQPAFRGASNDLIPNLEYLCASVADITHNPVLYNSLEFINRLDVFLDKPEAGTYTDFVSQLKNITDVNIYIPENVQAVEHIQFRTFIEAIPLSLVYLALRSDYVMADPQLKAFINLVNNVWVNLEHLKLPHQSLLAMRSVYDDMRPIAGLISRQRRTGLTLTLSRRYDRFKFNHGCVAWFAMITGTVCLRLDFELSPTLSWPRNCDTLQVLLSYLSLMCNYQGVILALMACIWSRSDEKLLSQFVEKEIQLMLVSSGTLTPILGSLRNLHLWSRLPLNDPDFMREQYYTISYGRPDLQEFFRQWRKFLDGGAFTTHDTLSFLSVGAEELMSKPGDFAVWDILTNTVGRSGGGSNISIEEVEFLTTLRSFGYKEGFLGHNKGLKKKLRKLLGR</sequence>
<proteinExistence type="predicted"/>
<evidence type="ECO:0000313" key="2">
    <source>
        <dbReference type="Proteomes" id="UP000790833"/>
    </source>
</evidence>
<dbReference type="AlphaFoldDB" id="A0A9P8AJI5"/>
<dbReference type="RefSeq" id="XP_043051025.1">
    <property type="nucleotide sequence ID" value="XM_043193973.1"/>
</dbReference>
<dbReference type="EMBL" id="JAHMUF010000003">
    <property type="protein sequence ID" value="KAG7195480.1"/>
    <property type="molecule type" value="Genomic_DNA"/>
</dbReference>
<accession>A0A9P8AJI5</accession>